<dbReference type="OrthoDB" id="429991at2759"/>
<dbReference type="AlphaFoldDB" id="A0A8B8F2S6"/>
<accession>A0A8B8F2S6</accession>
<dbReference type="RefSeq" id="XP_025405089.1">
    <property type="nucleotide sequence ID" value="XM_025549304.1"/>
</dbReference>
<gene>
    <name evidence="2" type="primary">LOC112679484</name>
</gene>
<evidence type="ECO:0000313" key="2">
    <source>
        <dbReference type="RefSeq" id="XP_025405089.1"/>
    </source>
</evidence>
<keyword evidence="1" id="KW-1185">Reference proteome</keyword>
<proteinExistence type="predicted"/>
<organism evidence="1 2">
    <name type="scientific">Sipha flava</name>
    <name type="common">yellow sugarcane aphid</name>
    <dbReference type="NCBI Taxonomy" id="143950"/>
    <lineage>
        <taxon>Eukaryota</taxon>
        <taxon>Metazoa</taxon>
        <taxon>Ecdysozoa</taxon>
        <taxon>Arthropoda</taxon>
        <taxon>Hexapoda</taxon>
        <taxon>Insecta</taxon>
        <taxon>Pterygota</taxon>
        <taxon>Neoptera</taxon>
        <taxon>Paraneoptera</taxon>
        <taxon>Hemiptera</taxon>
        <taxon>Sternorrhyncha</taxon>
        <taxon>Aphidomorpha</taxon>
        <taxon>Aphidoidea</taxon>
        <taxon>Aphididae</taxon>
        <taxon>Sipha</taxon>
    </lineage>
</organism>
<name>A0A8B8F2S6_9HEMI</name>
<sequence length="134" mass="15242">MDSVRPKAPQVSFQGRTKFGCLQNSYPAPNQYTLKPAIQRAKPKTQKTFAPRFPLMSENGPAPNSYYLPAPDAYKYKRTTNTYAIPRRNPVITNDPTPGPNMYNLHKKTGQAKTFGKKPTYKKVTYITYDDNAY</sequence>
<reference evidence="2" key="1">
    <citation type="submission" date="2025-08" db="UniProtKB">
        <authorList>
            <consortium name="RefSeq"/>
        </authorList>
    </citation>
    <scope>IDENTIFICATION</scope>
    <source>
        <tissue evidence="2">Whole body</tissue>
    </source>
</reference>
<evidence type="ECO:0000313" key="1">
    <source>
        <dbReference type="Proteomes" id="UP000694846"/>
    </source>
</evidence>
<protein>
    <submittedName>
        <fullName evidence="2">Uncharacterized protein LOC112679484</fullName>
    </submittedName>
</protein>
<dbReference type="Proteomes" id="UP000694846">
    <property type="component" value="Unplaced"/>
</dbReference>
<dbReference type="GeneID" id="112679484"/>